<feature type="domain" description="Methylated-DNA-[protein]-cysteine S-methyltransferase DNA binding" evidence="11">
    <location>
        <begin position="109"/>
        <end position="188"/>
    </location>
</feature>
<comment type="catalytic activity">
    <reaction evidence="1 9">
        <text>a 4-O-methyl-thymidine in DNA + L-cysteinyl-[protein] = a thymidine in DNA + S-methyl-L-cysteinyl-[protein]</text>
        <dbReference type="Rhea" id="RHEA:53428"/>
        <dbReference type="Rhea" id="RHEA-COMP:10131"/>
        <dbReference type="Rhea" id="RHEA-COMP:10132"/>
        <dbReference type="Rhea" id="RHEA-COMP:13555"/>
        <dbReference type="Rhea" id="RHEA-COMP:13556"/>
        <dbReference type="ChEBI" id="CHEBI:29950"/>
        <dbReference type="ChEBI" id="CHEBI:82612"/>
        <dbReference type="ChEBI" id="CHEBI:137386"/>
        <dbReference type="ChEBI" id="CHEBI:137387"/>
        <dbReference type="EC" id="2.1.1.63"/>
    </reaction>
</comment>
<dbReference type="Pfam" id="PF02870">
    <property type="entry name" value="Methyltransf_1N"/>
    <property type="match status" value="1"/>
</dbReference>
<name>A0A6L7HYF7_9GAMM</name>
<dbReference type="AlphaFoldDB" id="A0A6L7HYF7"/>
<feature type="coiled-coil region" evidence="10">
    <location>
        <begin position="67"/>
        <end position="94"/>
    </location>
</feature>
<dbReference type="HAMAP" id="MF_00772">
    <property type="entry name" value="OGT"/>
    <property type="match status" value="1"/>
</dbReference>
<accession>A0A6L7HYF7</accession>
<sequence length="195" mass="20788">MSQMSLVAKYIPLNRDVGLSSYQALAERVIDTPLGRVSLAANQFGLSHLSFLPGQDDDFAAREVTLVAREQQALEQAEAHLDQAEDELSAYFAGRLTAFSLALAPVGTAFQHQVWQALLAHPFGDAASYSDIASAIDNPKAVRAVGSANGANRIAIIIPCHRIIGKGGALTGYAYGLKIKQQLLALEAEAVGRSR</sequence>
<dbReference type="PROSITE" id="PS00374">
    <property type="entry name" value="MGMT"/>
    <property type="match status" value="1"/>
</dbReference>
<dbReference type="PANTHER" id="PTHR10815:SF5">
    <property type="entry name" value="METHYLATED-DNA--PROTEIN-CYSTEINE METHYLTRANSFERASE"/>
    <property type="match status" value="1"/>
</dbReference>
<dbReference type="EC" id="2.1.1.63" evidence="9"/>
<dbReference type="InterPro" id="IPR036631">
    <property type="entry name" value="MGMT_N_sf"/>
</dbReference>
<protein>
    <recommendedName>
        <fullName evidence="9">Methylated-DNA--protein-cysteine methyltransferase</fullName>
        <ecNumber evidence="9">2.1.1.63</ecNumber>
    </recommendedName>
    <alternativeName>
        <fullName evidence="9">6-O-methylguanine-DNA methyltransferase</fullName>
        <shortName evidence="9">MGMT</shortName>
    </alternativeName>
    <alternativeName>
        <fullName evidence="9">O-6-methylguanine-DNA-alkyltransferase</fullName>
    </alternativeName>
</protein>
<keyword evidence="4 9" id="KW-0489">Methyltransferase</keyword>
<dbReference type="InterPro" id="IPR036388">
    <property type="entry name" value="WH-like_DNA-bd_sf"/>
</dbReference>
<feature type="active site" description="Nucleophile; methyl group acceptor" evidence="9">
    <location>
        <position position="160"/>
    </location>
</feature>
<dbReference type="SUPFAM" id="SSF46767">
    <property type="entry name" value="Methylated DNA-protein cysteine methyltransferase, C-terminal domain"/>
    <property type="match status" value="1"/>
</dbReference>
<evidence type="ECO:0000256" key="6">
    <source>
        <dbReference type="ARBA" id="ARBA00022763"/>
    </source>
</evidence>
<dbReference type="InterPro" id="IPR014048">
    <property type="entry name" value="MethylDNA_cys_MeTrfase_DNA-bd"/>
</dbReference>
<gene>
    <name evidence="13" type="ORF">GNT65_11850</name>
</gene>
<dbReference type="Proteomes" id="UP000474778">
    <property type="component" value="Unassembled WGS sequence"/>
</dbReference>
<evidence type="ECO:0000313" key="13">
    <source>
        <dbReference type="EMBL" id="MXR69367.1"/>
    </source>
</evidence>
<dbReference type="PANTHER" id="PTHR10815">
    <property type="entry name" value="METHYLATED-DNA--PROTEIN-CYSTEINE METHYLTRANSFERASE"/>
    <property type="match status" value="1"/>
</dbReference>
<evidence type="ECO:0000256" key="8">
    <source>
        <dbReference type="ARBA" id="ARBA00049348"/>
    </source>
</evidence>
<evidence type="ECO:0000256" key="4">
    <source>
        <dbReference type="ARBA" id="ARBA00022603"/>
    </source>
</evidence>
<dbReference type="FunFam" id="1.10.10.10:FF:000214">
    <property type="entry name" value="Methylated-DNA--protein-cysteine methyltransferase"/>
    <property type="match status" value="1"/>
</dbReference>
<comment type="subcellular location">
    <subcellularLocation>
        <location evidence="9">Cytoplasm</location>
    </subcellularLocation>
</comment>
<dbReference type="InterPro" id="IPR023546">
    <property type="entry name" value="MGMT"/>
</dbReference>
<dbReference type="SUPFAM" id="SSF53155">
    <property type="entry name" value="Methylated DNA-protein cysteine methyltransferase domain"/>
    <property type="match status" value="1"/>
</dbReference>
<proteinExistence type="inferred from homology"/>
<keyword evidence="10" id="KW-0175">Coiled coil</keyword>
<keyword evidence="3 9" id="KW-0963">Cytoplasm</keyword>
<comment type="similarity">
    <text evidence="2 9">Belongs to the MGMT family.</text>
</comment>
<evidence type="ECO:0000256" key="1">
    <source>
        <dbReference type="ARBA" id="ARBA00001286"/>
    </source>
</evidence>
<keyword evidence="14" id="KW-1185">Reference proteome</keyword>
<evidence type="ECO:0000256" key="10">
    <source>
        <dbReference type="SAM" id="Coils"/>
    </source>
</evidence>
<evidence type="ECO:0000256" key="9">
    <source>
        <dbReference type="HAMAP-Rule" id="MF_00772"/>
    </source>
</evidence>
<dbReference type="EMBL" id="WRPA01000010">
    <property type="protein sequence ID" value="MXR69367.1"/>
    <property type="molecule type" value="Genomic_DNA"/>
</dbReference>
<organism evidence="13 14">
    <name type="scientific">Shewanella insulae</name>
    <dbReference type="NCBI Taxonomy" id="2681496"/>
    <lineage>
        <taxon>Bacteria</taxon>
        <taxon>Pseudomonadati</taxon>
        <taxon>Pseudomonadota</taxon>
        <taxon>Gammaproteobacteria</taxon>
        <taxon>Alteromonadales</taxon>
        <taxon>Shewanellaceae</taxon>
        <taxon>Shewanella</taxon>
    </lineage>
</organism>
<evidence type="ECO:0000256" key="7">
    <source>
        <dbReference type="ARBA" id="ARBA00023204"/>
    </source>
</evidence>
<keyword evidence="6 9" id="KW-0227">DNA damage</keyword>
<keyword evidence="5 9" id="KW-0808">Transferase</keyword>
<dbReference type="InterPro" id="IPR008332">
    <property type="entry name" value="MethylG_MeTrfase_N"/>
</dbReference>
<dbReference type="InterPro" id="IPR001497">
    <property type="entry name" value="MethylDNA_cys_MeTrfase_AS"/>
</dbReference>
<keyword evidence="7 9" id="KW-0234">DNA repair</keyword>
<dbReference type="GO" id="GO:0005737">
    <property type="term" value="C:cytoplasm"/>
    <property type="evidence" value="ECO:0007669"/>
    <property type="project" value="UniProtKB-SubCell"/>
</dbReference>
<evidence type="ECO:0000259" key="11">
    <source>
        <dbReference type="Pfam" id="PF01035"/>
    </source>
</evidence>
<comment type="catalytic activity">
    <reaction evidence="8 9">
        <text>a 6-O-methyl-2'-deoxyguanosine in DNA + L-cysteinyl-[protein] = S-methyl-L-cysteinyl-[protein] + a 2'-deoxyguanosine in DNA</text>
        <dbReference type="Rhea" id="RHEA:24000"/>
        <dbReference type="Rhea" id="RHEA-COMP:10131"/>
        <dbReference type="Rhea" id="RHEA-COMP:10132"/>
        <dbReference type="Rhea" id="RHEA-COMP:11367"/>
        <dbReference type="Rhea" id="RHEA-COMP:11368"/>
        <dbReference type="ChEBI" id="CHEBI:29950"/>
        <dbReference type="ChEBI" id="CHEBI:82612"/>
        <dbReference type="ChEBI" id="CHEBI:85445"/>
        <dbReference type="ChEBI" id="CHEBI:85448"/>
        <dbReference type="EC" id="2.1.1.63"/>
    </reaction>
</comment>
<evidence type="ECO:0000256" key="2">
    <source>
        <dbReference type="ARBA" id="ARBA00008711"/>
    </source>
</evidence>
<dbReference type="NCBIfam" id="TIGR00589">
    <property type="entry name" value="ogt"/>
    <property type="match status" value="1"/>
</dbReference>
<evidence type="ECO:0000256" key="3">
    <source>
        <dbReference type="ARBA" id="ARBA00022490"/>
    </source>
</evidence>
<dbReference type="Pfam" id="PF01035">
    <property type="entry name" value="DNA_binding_1"/>
    <property type="match status" value="1"/>
</dbReference>
<evidence type="ECO:0000259" key="12">
    <source>
        <dbReference type="Pfam" id="PF02870"/>
    </source>
</evidence>
<dbReference type="GO" id="GO:0032259">
    <property type="term" value="P:methylation"/>
    <property type="evidence" value="ECO:0007669"/>
    <property type="project" value="UniProtKB-KW"/>
</dbReference>
<dbReference type="GO" id="GO:0003908">
    <property type="term" value="F:methylated-DNA-[protein]-cysteine S-methyltransferase activity"/>
    <property type="evidence" value="ECO:0007669"/>
    <property type="project" value="UniProtKB-UniRule"/>
</dbReference>
<comment type="miscellaneous">
    <text evidence="9">This enzyme catalyzes only one turnover and therefore is not strictly catalytic. According to one definition, an enzyme is a biocatalyst that acts repeatedly and over many reaction cycles.</text>
</comment>
<dbReference type="InterPro" id="IPR036217">
    <property type="entry name" value="MethylDNA_cys_MeTrfase_DNAb"/>
</dbReference>
<comment type="function">
    <text evidence="9">Involved in the cellular defense against the biological effects of O6-methylguanine (O6-MeG) and O4-methylthymine (O4-MeT) in DNA. Repairs the methylated nucleobase in DNA by stoichiometrically transferring the methyl group to a cysteine residue in the enzyme. This is a suicide reaction: the enzyme is irreversibly inactivated.</text>
</comment>
<reference evidence="13 14" key="1">
    <citation type="submission" date="2019-12" db="EMBL/GenBank/DDBJ databases">
        <title>Shewanella insulae sp. nov., isolated from a tidal flat.</title>
        <authorList>
            <person name="Yoon J.-H."/>
        </authorList>
    </citation>
    <scope>NUCLEOTIDE SEQUENCE [LARGE SCALE GENOMIC DNA]</scope>
    <source>
        <strain evidence="13 14">JBTF-M18</strain>
    </source>
</reference>
<evidence type="ECO:0000256" key="5">
    <source>
        <dbReference type="ARBA" id="ARBA00022679"/>
    </source>
</evidence>
<dbReference type="GO" id="GO:0006307">
    <property type="term" value="P:DNA alkylation repair"/>
    <property type="evidence" value="ECO:0007669"/>
    <property type="project" value="UniProtKB-UniRule"/>
</dbReference>
<dbReference type="CDD" id="cd06445">
    <property type="entry name" value="ATase"/>
    <property type="match status" value="1"/>
</dbReference>
<comment type="caution">
    <text evidence="13">The sequence shown here is derived from an EMBL/GenBank/DDBJ whole genome shotgun (WGS) entry which is preliminary data.</text>
</comment>
<evidence type="ECO:0000313" key="14">
    <source>
        <dbReference type="Proteomes" id="UP000474778"/>
    </source>
</evidence>
<feature type="domain" description="Methylguanine DNA methyltransferase ribonuclease-like" evidence="12">
    <location>
        <begin position="28"/>
        <end position="104"/>
    </location>
</feature>
<dbReference type="Gene3D" id="3.30.160.70">
    <property type="entry name" value="Methylated DNA-protein cysteine methyltransferase domain"/>
    <property type="match status" value="1"/>
</dbReference>
<dbReference type="Gene3D" id="1.10.10.10">
    <property type="entry name" value="Winged helix-like DNA-binding domain superfamily/Winged helix DNA-binding domain"/>
    <property type="match status" value="1"/>
</dbReference>